<organism evidence="1">
    <name type="scientific">Yersinia pestis subsp. pestis bv. Medievalis</name>
    <dbReference type="NCBI Taxonomy" id="1234662"/>
    <lineage>
        <taxon>Bacteria</taxon>
        <taxon>Pseudomonadati</taxon>
        <taxon>Pseudomonadota</taxon>
        <taxon>Gammaproteobacteria</taxon>
        <taxon>Enterobacterales</taxon>
        <taxon>Yersiniaceae</taxon>
        <taxon>Yersinia</taxon>
    </lineage>
</organism>
<keyword evidence="1" id="KW-0614">Plasmid</keyword>
<geneLocation type="plasmid" evidence="1">
    <name>pCKF</name>
</geneLocation>
<accession>A0A096ZX94</accession>
<dbReference type="EMBL" id="KM112087">
    <property type="protein sequence ID" value="AIS36186.1"/>
    <property type="molecule type" value="Genomic_DNA"/>
</dbReference>
<dbReference type="AlphaFoldDB" id="A0A096ZX94"/>
<reference evidence="1" key="1">
    <citation type="submission" date="2014-07" db="EMBL/GenBank/DDBJ databases">
        <authorList>
            <person name="Oglodin E.G."/>
            <person name="Cherkasov A.V."/>
            <person name="Eroshenko G.A."/>
            <person name="Odinokov G.N."/>
            <person name="Shavina N.Y."/>
            <person name="Kutyrev V.V."/>
        </authorList>
    </citation>
    <scope>NUCLEOTIDE SEQUENCE</scope>
    <source>
        <strain evidence="1">C-627</strain>
        <plasmid evidence="1">pCKF</plasmid>
    </source>
</reference>
<evidence type="ECO:0000313" key="1">
    <source>
        <dbReference type="EMBL" id="AIS36186.1"/>
    </source>
</evidence>
<dbReference type="RefSeq" id="WP_172685953.1">
    <property type="nucleotide sequence ID" value="NZ_KM112087.1"/>
</dbReference>
<proteinExistence type="predicted"/>
<protein>
    <recommendedName>
        <fullName evidence="2">Mobilization protein</fullName>
    </recommendedName>
</protein>
<sequence>MLSDLLDYQQVQSVYKVLRRLVEKRFIRIHKMVFIGNLYLLTPTGINQLSESVKIKNIKAHEIKPFSMEHRLAIQKCHIAMFKNKIRWSSLTGKTKKGEQKPDGIIWFCFDEPKKTEVAVEVELTIKTQKRYKQIYREYNNSKYKLILYVVPSETMRDRLNNIFKMIKYENSFSTISIQVMTFEQFAQSITDEHSNSRELKLKETENKESA</sequence>
<evidence type="ECO:0008006" key="2">
    <source>
        <dbReference type="Google" id="ProtNLM"/>
    </source>
</evidence>
<name>A0A096ZX94_YERPE</name>